<accession>A0A1B8U153</accession>
<comment type="caution">
    <text evidence="2">The sequence shown here is derived from an EMBL/GenBank/DDBJ whole genome shotgun (WGS) entry which is preliminary data.</text>
</comment>
<evidence type="ECO:0000256" key="1">
    <source>
        <dbReference type="SAM" id="SignalP"/>
    </source>
</evidence>
<sequence length="230" mass="26104">MFKNKSTYSYILFLTAFISVGNAQQVYLEAGVENAYFKNYVNNLGGNTLDLNYAKSEDLFLESGLRANFFTDRFQGEVGASYNKYIINTGFYVGNNPQSIPLRYNLTYIGVKTGLNFAVLNDALFKIKVHANISFDYLTKATSAYQNVVNDLITDNTYDRTLLRYHRGLSAEYFISDNLSTYIKYNIADSFIEKNQDSNIGEQYSLHTNAFSFGLLFSINGSNNRCYGSF</sequence>
<dbReference type="RefSeq" id="WP_065318379.1">
    <property type="nucleotide sequence ID" value="NZ_CP017477.1"/>
</dbReference>
<reference evidence="3" key="1">
    <citation type="submission" date="2016-02" db="EMBL/GenBank/DDBJ databases">
        <authorList>
            <person name="Shin S.-K."/>
            <person name="Yi H."/>
            <person name="Kim E."/>
        </authorList>
    </citation>
    <scope>NUCLEOTIDE SEQUENCE [LARGE SCALE GENOMIC DNA]</scope>
    <source>
        <strain evidence="3">LPB0003</strain>
    </source>
</reference>
<protein>
    <submittedName>
        <fullName evidence="2">Uncharacterized protein</fullName>
    </submittedName>
</protein>
<evidence type="ECO:0000313" key="3">
    <source>
        <dbReference type="Proteomes" id="UP000092584"/>
    </source>
</evidence>
<gene>
    <name evidence="2" type="ORF">LPB3_04370</name>
</gene>
<keyword evidence="1" id="KW-0732">Signal</keyword>
<feature type="chain" id="PRO_5008615873" evidence="1">
    <location>
        <begin position="24"/>
        <end position="230"/>
    </location>
</feature>
<dbReference type="Proteomes" id="UP000092584">
    <property type="component" value="Unassembled WGS sequence"/>
</dbReference>
<keyword evidence="3" id="KW-1185">Reference proteome</keyword>
<feature type="signal peptide" evidence="1">
    <location>
        <begin position="1"/>
        <end position="23"/>
    </location>
</feature>
<dbReference type="EMBL" id="LSFM01000018">
    <property type="protein sequence ID" value="OBY65601.1"/>
    <property type="molecule type" value="Genomic_DNA"/>
</dbReference>
<dbReference type="OrthoDB" id="1200857at2"/>
<name>A0A1B8U153_9FLAO</name>
<dbReference type="AlphaFoldDB" id="A0A1B8U153"/>
<evidence type="ECO:0000313" key="2">
    <source>
        <dbReference type="EMBL" id="OBY65601.1"/>
    </source>
</evidence>
<dbReference type="KEGG" id="pob:LPB03_00740"/>
<organism evidence="2 3">
    <name type="scientific">Polaribacter vadi</name>
    <dbReference type="NCBI Taxonomy" id="1774273"/>
    <lineage>
        <taxon>Bacteria</taxon>
        <taxon>Pseudomonadati</taxon>
        <taxon>Bacteroidota</taxon>
        <taxon>Flavobacteriia</taxon>
        <taxon>Flavobacteriales</taxon>
        <taxon>Flavobacteriaceae</taxon>
    </lineage>
</organism>
<dbReference type="STRING" id="1774273.LPB03_00740"/>
<proteinExistence type="predicted"/>